<dbReference type="SUPFAM" id="SSF81301">
    <property type="entry name" value="Nucleotidyltransferase"/>
    <property type="match status" value="1"/>
</dbReference>
<evidence type="ECO:0000313" key="5">
    <source>
        <dbReference type="EMBL" id="HHS30716.1"/>
    </source>
</evidence>
<dbReference type="InterPro" id="IPR033655">
    <property type="entry name" value="TGS_RelA/SpoT"/>
</dbReference>
<dbReference type="SUPFAM" id="SSF81271">
    <property type="entry name" value="TGS-like"/>
    <property type="match status" value="1"/>
</dbReference>
<dbReference type="InterPro" id="IPR007685">
    <property type="entry name" value="RelA_SpoT"/>
</dbReference>
<dbReference type="InterPro" id="IPR004811">
    <property type="entry name" value="RelA/Spo_fam"/>
</dbReference>
<dbReference type="InterPro" id="IPR045865">
    <property type="entry name" value="ACT-like_dom_sf"/>
</dbReference>
<dbReference type="SUPFAM" id="SSF109604">
    <property type="entry name" value="HD-domain/PDEase-like"/>
    <property type="match status" value="1"/>
</dbReference>
<evidence type="ECO:0000259" key="4">
    <source>
        <dbReference type="PROSITE" id="PS51880"/>
    </source>
</evidence>
<dbReference type="PROSITE" id="PS51831">
    <property type="entry name" value="HD"/>
    <property type="match status" value="1"/>
</dbReference>
<dbReference type="GO" id="GO:0008893">
    <property type="term" value="F:guanosine-3',5'-bis(diphosphate) 3'-diphosphatase activity"/>
    <property type="evidence" value="ECO:0007669"/>
    <property type="project" value="TreeGrafter"/>
</dbReference>
<organism evidence="5">
    <name type="scientific">Desulfobacca acetoxidans</name>
    <dbReference type="NCBI Taxonomy" id="60893"/>
    <lineage>
        <taxon>Bacteria</taxon>
        <taxon>Pseudomonadati</taxon>
        <taxon>Thermodesulfobacteriota</taxon>
        <taxon>Desulfobaccia</taxon>
        <taxon>Desulfobaccales</taxon>
        <taxon>Desulfobaccaceae</taxon>
        <taxon>Desulfobacca</taxon>
    </lineage>
</organism>
<dbReference type="InterPro" id="IPR012675">
    <property type="entry name" value="Beta-grasp_dom_sf"/>
</dbReference>
<evidence type="ECO:0000259" key="2">
    <source>
        <dbReference type="PROSITE" id="PS51671"/>
    </source>
</evidence>
<dbReference type="Pfam" id="PF02824">
    <property type="entry name" value="TGS"/>
    <property type="match status" value="1"/>
</dbReference>
<dbReference type="PANTHER" id="PTHR21262">
    <property type="entry name" value="GUANOSINE-3',5'-BIS DIPHOSPHATE 3'-PYROPHOSPHOHYDROLASE"/>
    <property type="match status" value="1"/>
</dbReference>
<dbReference type="GO" id="GO:0042594">
    <property type="term" value="P:response to starvation"/>
    <property type="evidence" value="ECO:0007669"/>
    <property type="project" value="TreeGrafter"/>
</dbReference>
<dbReference type="GO" id="GO:0008728">
    <property type="term" value="F:GTP diphosphokinase activity"/>
    <property type="evidence" value="ECO:0007669"/>
    <property type="project" value="TreeGrafter"/>
</dbReference>
<evidence type="ECO:0000256" key="1">
    <source>
        <dbReference type="RuleBase" id="RU003847"/>
    </source>
</evidence>
<dbReference type="CDD" id="cd00077">
    <property type="entry name" value="HDc"/>
    <property type="match status" value="1"/>
</dbReference>
<dbReference type="InterPro" id="IPR004095">
    <property type="entry name" value="TGS"/>
</dbReference>
<evidence type="ECO:0000259" key="3">
    <source>
        <dbReference type="PROSITE" id="PS51831"/>
    </source>
</evidence>
<comment type="caution">
    <text evidence="5">The sequence shown here is derived from an EMBL/GenBank/DDBJ whole genome shotgun (WGS) entry which is preliminary data.</text>
</comment>
<comment type="function">
    <text evidence="1">In eubacteria ppGpp (guanosine 3'-diphosphate 5'-diphosphate) is a mediator of the stringent response that coordinates a variety of cellular activities in response to changes in nutritional abundance.</text>
</comment>
<dbReference type="FunFam" id="3.10.20.30:FF:000002">
    <property type="entry name" value="GTP pyrophosphokinase (RelA/SpoT)"/>
    <property type="match status" value="1"/>
</dbReference>
<dbReference type="PANTHER" id="PTHR21262:SF36">
    <property type="entry name" value="BIFUNCTIONAL (P)PPGPP SYNTHASE_HYDROLASE SPOT"/>
    <property type="match status" value="1"/>
</dbReference>
<dbReference type="NCBIfam" id="TIGR00691">
    <property type="entry name" value="spoT_relA"/>
    <property type="match status" value="1"/>
</dbReference>
<dbReference type="Pfam" id="PF13328">
    <property type="entry name" value="HD_4"/>
    <property type="match status" value="1"/>
</dbReference>
<feature type="domain" description="HD" evidence="3">
    <location>
        <begin position="49"/>
        <end position="148"/>
    </location>
</feature>
<accession>A0A7V6DQZ3</accession>
<dbReference type="GO" id="GO:0015969">
    <property type="term" value="P:guanosine tetraphosphate metabolic process"/>
    <property type="evidence" value="ECO:0007669"/>
    <property type="project" value="InterPro"/>
</dbReference>
<dbReference type="EMBL" id="DTGR01000211">
    <property type="protein sequence ID" value="HHS30716.1"/>
    <property type="molecule type" value="Genomic_DNA"/>
</dbReference>
<sequence length="717" mass="80772">MTSRIIRLQDIEGEVLKHHPEADTSVIQKAYVFSAKAHEGQIRLSGEPYLSHPLEVAYLLAQMGLGPITVSCGLLHDTVEDTVASLDDLDEYFGEEVTDIVNGVTKIGQLTFGNKATQQAEYIRKMVLSMSQDIRVLLVKLADRVHNMRTLGFMEPAKQRRIAQETMDIYAPLAGRLGMFRIKAELEDLSFFYLEPEAYKQIQEGLILKKGEREKYVEEICELLRKKLAEHGLQGEVSGRLKHIYSIYRKLQAQQISLEELHDILAFRIILNTVTECYEALGVVNNLFRPVPGRLKDYIGMPKANFYQSIHTTVIGPYGERMEVQIRTLEMHQIAEDGIAAHWSYKEKGSSKVKDAERFAWLRQLVDLQKELKTPEELLEGMRLELFPDEVYVFTPQGEVKELPRGATPVDFAYAIHSEVGNTCTGAKVNGRMVPLRHELQNGDTVEIITSANQHPNRDWLQFVKTSKARHKIRQWLKAVEREQSISLGKELLERELRKSGTSLSKLMKDGDELKKVAGDLSLHRVDDLLEAVGHGKLSPGQVSGRIMKILFPASEEDTTPLEAEVRPPKEAGPIRIKGMQDLLVRLASCCQPIPGDQIVGYITRGKGVTIHRSDCPYLARTEGFRQFPAEWDGHPQDLYAANIQVVTVDKPGLLADITSALKTADVNVTKASVTTTDENRGIANFTVQVSDQQHLDRVFAALKRLKEVISVRRVKT</sequence>
<dbReference type="InterPro" id="IPR003607">
    <property type="entry name" value="HD/PDEase_dom"/>
</dbReference>
<dbReference type="FunFam" id="3.30.460.10:FF:000001">
    <property type="entry name" value="GTP pyrophosphokinase RelA"/>
    <property type="match status" value="1"/>
</dbReference>
<dbReference type="PROSITE" id="PS51880">
    <property type="entry name" value="TGS"/>
    <property type="match status" value="1"/>
</dbReference>
<dbReference type="InterPro" id="IPR043519">
    <property type="entry name" value="NT_sf"/>
</dbReference>
<dbReference type="Pfam" id="PF13291">
    <property type="entry name" value="ACT_4"/>
    <property type="match status" value="1"/>
</dbReference>
<feature type="domain" description="TGS" evidence="4">
    <location>
        <begin position="389"/>
        <end position="450"/>
    </location>
</feature>
<dbReference type="Gene3D" id="3.30.460.10">
    <property type="entry name" value="Beta Polymerase, domain 2"/>
    <property type="match status" value="1"/>
</dbReference>
<dbReference type="SMART" id="SM00471">
    <property type="entry name" value="HDc"/>
    <property type="match status" value="1"/>
</dbReference>
<keyword evidence="5" id="KW-0378">Hydrolase</keyword>
<dbReference type="GO" id="GO:0005886">
    <property type="term" value="C:plasma membrane"/>
    <property type="evidence" value="ECO:0007669"/>
    <property type="project" value="TreeGrafter"/>
</dbReference>
<dbReference type="GO" id="GO:0015949">
    <property type="term" value="P:nucleobase-containing small molecule interconversion"/>
    <property type="evidence" value="ECO:0007669"/>
    <property type="project" value="UniProtKB-ARBA"/>
</dbReference>
<dbReference type="Pfam" id="PF04607">
    <property type="entry name" value="RelA_SpoT"/>
    <property type="match status" value="1"/>
</dbReference>
<dbReference type="SUPFAM" id="SSF55021">
    <property type="entry name" value="ACT-like"/>
    <property type="match status" value="1"/>
</dbReference>
<dbReference type="Gene3D" id="3.10.20.30">
    <property type="match status" value="1"/>
</dbReference>
<comment type="similarity">
    <text evidence="1">Belongs to the relA/spoT family.</text>
</comment>
<dbReference type="CDD" id="cd05399">
    <property type="entry name" value="NT_Rel-Spo_like"/>
    <property type="match status" value="1"/>
</dbReference>
<dbReference type="Gene3D" id="1.10.3210.10">
    <property type="entry name" value="Hypothetical protein af1432"/>
    <property type="match status" value="1"/>
</dbReference>
<dbReference type="FunFam" id="1.10.3210.10:FF:000001">
    <property type="entry name" value="GTP pyrophosphokinase RelA"/>
    <property type="match status" value="1"/>
</dbReference>
<gene>
    <name evidence="5" type="ORF">ENV52_13570</name>
</gene>
<dbReference type="InterPro" id="IPR002912">
    <property type="entry name" value="ACT_dom"/>
</dbReference>
<name>A0A7V6DQZ3_9BACT</name>
<dbReference type="InterPro" id="IPR012676">
    <property type="entry name" value="TGS-like"/>
</dbReference>
<protein>
    <submittedName>
        <fullName evidence="5">Bifunctional (P)ppGpp synthetase/guanosine-3',5'-bis(Diphosphate) 3'-pyrophosphohydrolase</fullName>
    </submittedName>
</protein>
<dbReference type="Gene3D" id="3.30.70.260">
    <property type="match status" value="1"/>
</dbReference>
<dbReference type="SMART" id="SM00954">
    <property type="entry name" value="RelA_SpoT"/>
    <property type="match status" value="1"/>
</dbReference>
<dbReference type="AlphaFoldDB" id="A0A7V6DQZ3"/>
<dbReference type="CDD" id="cd01668">
    <property type="entry name" value="TGS_RSH"/>
    <property type="match status" value="1"/>
</dbReference>
<dbReference type="Pfam" id="PF19296">
    <property type="entry name" value="RelA_AH_RIS"/>
    <property type="match status" value="1"/>
</dbReference>
<dbReference type="PROSITE" id="PS51671">
    <property type="entry name" value="ACT"/>
    <property type="match status" value="1"/>
</dbReference>
<dbReference type="InterPro" id="IPR006674">
    <property type="entry name" value="HD_domain"/>
</dbReference>
<proteinExistence type="inferred from homology"/>
<reference evidence="5" key="1">
    <citation type="journal article" date="2020" name="mSystems">
        <title>Genome- and Community-Level Interaction Insights into Carbon Utilization and Element Cycling Functions of Hydrothermarchaeota in Hydrothermal Sediment.</title>
        <authorList>
            <person name="Zhou Z."/>
            <person name="Liu Y."/>
            <person name="Xu W."/>
            <person name="Pan J."/>
            <person name="Luo Z.H."/>
            <person name="Li M."/>
        </authorList>
    </citation>
    <scope>NUCLEOTIDE SEQUENCE [LARGE SCALE GENOMIC DNA]</scope>
    <source>
        <strain evidence="5">SpSt-767</strain>
    </source>
</reference>
<dbReference type="CDD" id="cd04876">
    <property type="entry name" value="ACT_RelA-SpoT"/>
    <property type="match status" value="1"/>
</dbReference>
<dbReference type="InterPro" id="IPR045600">
    <property type="entry name" value="RelA/SpoT_AH_RIS"/>
</dbReference>
<feature type="domain" description="ACT" evidence="2">
    <location>
        <begin position="643"/>
        <end position="717"/>
    </location>
</feature>